<dbReference type="PRINTS" id="PR00081">
    <property type="entry name" value="GDHRDH"/>
</dbReference>
<protein>
    <submittedName>
        <fullName evidence="2">3-oxoacyl-[acyl-carrier protein] reductase</fullName>
    </submittedName>
</protein>
<comment type="caution">
    <text evidence="2">The sequence shown here is derived from an EMBL/GenBank/DDBJ whole genome shotgun (WGS) entry which is preliminary data.</text>
</comment>
<reference evidence="2 3" key="1">
    <citation type="submission" date="2016-10" db="EMBL/GenBank/DDBJ databases">
        <authorList>
            <person name="Varghese N."/>
            <person name="Submissions S."/>
        </authorList>
    </citation>
    <scope>NUCLEOTIDE SEQUENCE [LARGE SCALE GENOMIC DNA]</scope>
    <source>
        <strain evidence="2 3">DSM 20748</strain>
    </source>
</reference>
<proteinExistence type="inferred from homology"/>
<dbReference type="Pfam" id="PF13561">
    <property type="entry name" value="adh_short_C2"/>
    <property type="match status" value="1"/>
</dbReference>
<dbReference type="EMBL" id="FNOS01000001">
    <property type="protein sequence ID" value="SDX29699.1"/>
    <property type="molecule type" value="Genomic_DNA"/>
</dbReference>
<dbReference type="Gene3D" id="3.40.50.720">
    <property type="entry name" value="NAD(P)-binding Rossmann-like Domain"/>
    <property type="match status" value="1"/>
</dbReference>
<dbReference type="InterPro" id="IPR050259">
    <property type="entry name" value="SDR"/>
</dbReference>
<evidence type="ECO:0000313" key="3">
    <source>
        <dbReference type="Proteomes" id="UP000198647"/>
    </source>
</evidence>
<dbReference type="NCBIfam" id="NF047420">
    <property type="entry name" value="EF_P_mod_YmfI"/>
    <property type="match status" value="1"/>
</dbReference>
<dbReference type="RefSeq" id="WP_093104832.1">
    <property type="nucleotide sequence ID" value="NZ_FNOS01000001.1"/>
</dbReference>
<dbReference type="CDD" id="cd05233">
    <property type="entry name" value="SDR_c"/>
    <property type="match status" value="1"/>
</dbReference>
<name>A0A1H3ALJ8_9BACI</name>
<gene>
    <name evidence="2" type="ORF">SAMN04488081_0078</name>
</gene>
<dbReference type="PANTHER" id="PTHR42879:SF2">
    <property type="entry name" value="3-OXOACYL-[ACYL-CARRIER-PROTEIN] REDUCTASE FABG"/>
    <property type="match status" value="1"/>
</dbReference>
<evidence type="ECO:0000256" key="1">
    <source>
        <dbReference type="ARBA" id="ARBA00006484"/>
    </source>
</evidence>
<keyword evidence="3" id="KW-1185">Reference proteome</keyword>
<dbReference type="SUPFAM" id="SSF51735">
    <property type="entry name" value="NAD(P)-binding Rossmann-fold domains"/>
    <property type="match status" value="1"/>
</dbReference>
<comment type="similarity">
    <text evidence="1">Belongs to the short-chain dehydrogenases/reductases (SDR) family.</text>
</comment>
<dbReference type="InterPro" id="IPR002347">
    <property type="entry name" value="SDR_fam"/>
</dbReference>
<organism evidence="2 3">
    <name type="scientific">Salimicrobium album</name>
    <dbReference type="NCBI Taxonomy" id="50717"/>
    <lineage>
        <taxon>Bacteria</taxon>
        <taxon>Bacillati</taxon>
        <taxon>Bacillota</taxon>
        <taxon>Bacilli</taxon>
        <taxon>Bacillales</taxon>
        <taxon>Bacillaceae</taxon>
        <taxon>Salimicrobium</taxon>
    </lineage>
</organism>
<sequence length="231" mass="24939">MNKCLVIGGSGDIGKAICKELLDEGWSLGVHYNSTPPDFVLPDESCSVQGDLSSSEGIDSFLSGLSRDWDAVVFAAGISLQGLFQDSEEEMMDYLHHVHVKSMWQITRHVLPSMITDKQGNILVITSIWGETGASTEVLYSSVKGAQRAFINALAKEVGPSGVRVNGIAPGMIDTKMNHLLRDEDVLEIEEEIPLGRQGRAEEVASAASFLLGEKASYITGEILNVSGGWK</sequence>
<accession>A0A1H3ALJ8</accession>
<dbReference type="Proteomes" id="UP000198647">
    <property type="component" value="Unassembled WGS sequence"/>
</dbReference>
<dbReference type="InterPro" id="IPR036291">
    <property type="entry name" value="NAD(P)-bd_dom_sf"/>
</dbReference>
<dbReference type="PANTHER" id="PTHR42879">
    <property type="entry name" value="3-OXOACYL-(ACYL-CARRIER-PROTEIN) REDUCTASE"/>
    <property type="match status" value="1"/>
</dbReference>
<evidence type="ECO:0000313" key="2">
    <source>
        <dbReference type="EMBL" id="SDX29699.1"/>
    </source>
</evidence>